<dbReference type="RefSeq" id="WP_131912755.1">
    <property type="nucleotide sequence ID" value="NZ_OU594967.1"/>
</dbReference>
<dbReference type="AlphaFoldDB" id="A0A4V2PPQ0"/>
<evidence type="ECO:0000259" key="1">
    <source>
        <dbReference type="PROSITE" id="PS51186"/>
    </source>
</evidence>
<evidence type="ECO:0000313" key="3">
    <source>
        <dbReference type="Proteomes" id="UP000295565"/>
    </source>
</evidence>
<dbReference type="Gene3D" id="3.40.630.30">
    <property type="match status" value="1"/>
</dbReference>
<dbReference type="InterPro" id="IPR016181">
    <property type="entry name" value="Acyl_CoA_acyltransferase"/>
</dbReference>
<dbReference type="OrthoDB" id="8304386at2"/>
<keyword evidence="3" id="KW-1185">Reference proteome</keyword>
<protein>
    <submittedName>
        <fullName evidence="2">Acetyltransferase (GNAT) family protein</fullName>
    </submittedName>
</protein>
<feature type="domain" description="N-acetyltransferase" evidence="1">
    <location>
        <begin position="2"/>
        <end position="157"/>
    </location>
</feature>
<dbReference type="SUPFAM" id="SSF55729">
    <property type="entry name" value="Acyl-CoA N-acyltransferases (Nat)"/>
    <property type="match status" value="1"/>
</dbReference>
<name>A0A4V2PPQ0_9GAMM</name>
<accession>A0A4V2PPQ0</accession>
<dbReference type="GO" id="GO:0016747">
    <property type="term" value="F:acyltransferase activity, transferring groups other than amino-acyl groups"/>
    <property type="evidence" value="ECO:0007669"/>
    <property type="project" value="InterPro"/>
</dbReference>
<reference evidence="2 3" key="1">
    <citation type="submission" date="2019-03" db="EMBL/GenBank/DDBJ databases">
        <title>Genomic Encyclopedia of Type Strains, Phase IV (KMG-IV): sequencing the most valuable type-strain genomes for metagenomic binning, comparative biology and taxonomic classification.</title>
        <authorList>
            <person name="Goeker M."/>
        </authorList>
    </citation>
    <scope>NUCLEOTIDE SEQUENCE [LARGE SCALE GENOMIC DNA]</scope>
    <source>
        <strain evidence="2 3">DSM 18577</strain>
    </source>
</reference>
<dbReference type="EMBL" id="SMGD01000013">
    <property type="protein sequence ID" value="TCK51841.1"/>
    <property type="molecule type" value="Genomic_DNA"/>
</dbReference>
<organism evidence="2 3">
    <name type="scientific">Celerinatantimonas diazotrophica</name>
    <dbReference type="NCBI Taxonomy" id="412034"/>
    <lineage>
        <taxon>Bacteria</taxon>
        <taxon>Pseudomonadati</taxon>
        <taxon>Pseudomonadota</taxon>
        <taxon>Gammaproteobacteria</taxon>
        <taxon>Celerinatantimonadaceae</taxon>
        <taxon>Celerinatantimonas</taxon>
    </lineage>
</organism>
<sequence length="157" mass="17814">MISIEKYSDKWEPQVGLLRVKQEQEKFIVGNADEVIAALQQHEHPHVIIENDQVVGFFFLDLLYSKTHHFTHSKALGVRALVVDYRFQGRGIATKAITSLPDYARLNYPQFEVLQLTVNCRNTAAYDCYAKCGFEDTGQLYLGGPAGPQHIMQRSLS</sequence>
<keyword evidence="2" id="KW-0808">Transferase</keyword>
<comment type="caution">
    <text evidence="2">The sequence shown here is derived from an EMBL/GenBank/DDBJ whole genome shotgun (WGS) entry which is preliminary data.</text>
</comment>
<proteinExistence type="predicted"/>
<dbReference type="Proteomes" id="UP000295565">
    <property type="component" value="Unassembled WGS sequence"/>
</dbReference>
<dbReference type="InterPro" id="IPR000182">
    <property type="entry name" value="GNAT_dom"/>
</dbReference>
<gene>
    <name evidence="2" type="ORF">EV690_1922</name>
</gene>
<dbReference type="CDD" id="cd04301">
    <property type="entry name" value="NAT_SF"/>
    <property type="match status" value="1"/>
</dbReference>
<dbReference type="PROSITE" id="PS51186">
    <property type="entry name" value="GNAT"/>
    <property type="match status" value="1"/>
</dbReference>
<evidence type="ECO:0000313" key="2">
    <source>
        <dbReference type="EMBL" id="TCK51841.1"/>
    </source>
</evidence>
<dbReference type="Pfam" id="PF00583">
    <property type="entry name" value="Acetyltransf_1"/>
    <property type="match status" value="1"/>
</dbReference>